<evidence type="ECO:0000313" key="7">
    <source>
        <dbReference type="EMBL" id="WLI73369.1"/>
    </source>
</evidence>
<keyword evidence="8" id="KW-1185">Reference proteome</keyword>
<organism evidence="7 8">
    <name type="scientific">Halomonas alkalicola</name>
    <dbReference type="NCBI Taxonomy" id="1930622"/>
    <lineage>
        <taxon>Bacteria</taxon>
        <taxon>Pseudomonadati</taxon>
        <taxon>Pseudomonadota</taxon>
        <taxon>Gammaproteobacteria</taxon>
        <taxon>Oceanospirillales</taxon>
        <taxon>Halomonadaceae</taxon>
        <taxon>Halomonas</taxon>
    </lineage>
</organism>
<proteinExistence type="inferred from homology"/>
<dbReference type="InterPro" id="IPR009614">
    <property type="entry name" value="YoeB_toxin"/>
</dbReference>
<evidence type="ECO:0000256" key="4">
    <source>
        <dbReference type="ARBA" id="ARBA00022759"/>
    </source>
</evidence>
<evidence type="ECO:0000256" key="6">
    <source>
        <dbReference type="ARBA" id="ARBA00030388"/>
    </source>
</evidence>
<keyword evidence="2" id="KW-1277">Toxin-antitoxin system</keyword>
<evidence type="ECO:0000256" key="2">
    <source>
        <dbReference type="ARBA" id="ARBA00022649"/>
    </source>
</evidence>
<dbReference type="PANTHER" id="PTHR38039:SF1">
    <property type="entry name" value="TOXIN YOEB"/>
    <property type="match status" value="1"/>
</dbReference>
<dbReference type="SUPFAM" id="SSF143011">
    <property type="entry name" value="RelE-like"/>
    <property type="match status" value="1"/>
</dbReference>
<dbReference type="RefSeq" id="WP_305500960.1">
    <property type="nucleotide sequence ID" value="NZ_CP131913.1"/>
</dbReference>
<dbReference type="PANTHER" id="PTHR38039">
    <property type="entry name" value="TOXIN YOEB"/>
    <property type="match status" value="1"/>
</dbReference>
<evidence type="ECO:0000256" key="1">
    <source>
        <dbReference type="ARBA" id="ARBA00008172"/>
    </source>
</evidence>
<dbReference type="Proteomes" id="UP001235344">
    <property type="component" value="Chromosome"/>
</dbReference>
<name>A0ABY9H4K6_9GAMM</name>
<dbReference type="InterPro" id="IPR035093">
    <property type="entry name" value="RelE/ParE_toxin_dom_sf"/>
</dbReference>
<accession>A0ABY9H4K6</accession>
<reference evidence="7 8" key="1">
    <citation type="submission" date="2023-08" db="EMBL/GenBank/DDBJ databases">
        <title>Transcriptome Analysis of Halomonas alkalicola CICC 11012s to Identify the Genes Involved in Alkaline Tolerances.</title>
        <authorList>
            <person name="Zhai L."/>
        </authorList>
    </citation>
    <scope>NUCLEOTIDE SEQUENCE [LARGE SCALE GENOMIC DNA]</scope>
    <source>
        <strain evidence="7 8">CICC 11012s</strain>
    </source>
</reference>
<dbReference type="EMBL" id="CP131913">
    <property type="protein sequence ID" value="WLI73369.1"/>
    <property type="molecule type" value="Genomic_DNA"/>
</dbReference>
<keyword evidence="4" id="KW-0255">Endonuclease</keyword>
<evidence type="ECO:0000256" key="5">
    <source>
        <dbReference type="ARBA" id="ARBA00022801"/>
    </source>
</evidence>
<dbReference type="Gene3D" id="3.30.2310.20">
    <property type="entry name" value="RelE-like"/>
    <property type="match status" value="1"/>
</dbReference>
<sequence>MMLTWATTAWEDYLYWQGRDKKTLKRINTLIKDIQRQPFDGLGDPEPLRHQWSGYWSRRIDREHRLVYKVTDSAIVIVQCRYHY</sequence>
<dbReference type="NCBIfam" id="TIGR02116">
    <property type="entry name" value="toxin_Txe_YoeB"/>
    <property type="match status" value="1"/>
</dbReference>
<keyword evidence="5" id="KW-0378">Hydrolase</keyword>
<protein>
    <recommendedName>
        <fullName evidence="6">Putative mRNA interferase YoeB</fullName>
    </recommendedName>
</protein>
<evidence type="ECO:0000256" key="3">
    <source>
        <dbReference type="ARBA" id="ARBA00022722"/>
    </source>
</evidence>
<evidence type="ECO:0000313" key="8">
    <source>
        <dbReference type="Proteomes" id="UP001235344"/>
    </source>
</evidence>
<gene>
    <name evidence="7" type="ORF">B6N23_16935</name>
</gene>
<keyword evidence="3" id="KW-0540">Nuclease</keyword>
<comment type="similarity">
    <text evidence="1">Belongs to the YoeB family.</text>
</comment>
<dbReference type="Pfam" id="PF06769">
    <property type="entry name" value="YoeB_toxin"/>
    <property type="match status" value="1"/>
</dbReference>